<dbReference type="RefSeq" id="WP_175370735.1">
    <property type="nucleotide sequence ID" value="NZ_JABWCS010000197.1"/>
</dbReference>
<dbReference type="GO" id="GO:0005886">
    <property type="term" value="C:plasma membrane"/>
    <property type="evidence" value="ECO:0007669"/>
    <property type="project" value="UniProtKB-SubCell"/>
</dbReference>
<feature type="domain" description="ABC transmembrane type-1" evidence="8">
    <location>
        <begin position="77"/>
        <end position="279"/>
    </location>
</feature>
<dbReference type="InterPro" id="IPR000515">
    <property type="entry name" value="MetI-like"/>
</dbReference>
<reference evidence="9" key="1">
    <citation type="submission" date="2020-06" db="EMBL/GenBank/DDBJ databases">
        <title>Paenibacillus sp. nov., isolated from soil.</title>
        <authorList>
            <person name="Seo Y.L."/>
        </authorList>
    </citation>
    <scope>NUCLEOTIDE SEQUENCE [LARGE SCALE GENOMIC DNA]</scope>
    <source>
        <strain evidence="9">JW14</strain>
    </source>
</reference>
<keyword evidence="5 7" id="KW-1133">Transmembrane helix</keyword>
<keyword evidence="10" id="KW-1185">Reference proteome</keyword>
<comment type="similarity">
    <text evidence="7">Belongs to the binding-protein-dependent transport system permease family.</text>
</comment>
<evidence type="ECO:0000256" key="4">
    <source>
        <dbReference type="ARBA" id="ARBA00022692"/>
    </source>
</evidence>
<keyword evidence="3" id="KW-1003">Cell membrane</keyword>
<feature type="transmembrane region" description="Helical" evidence="7">
    <location>
        <begin position="12"/>
        <end position="40"/>
    </location>
</feature>
<gene>
    <name evidence="9" type="ORF">HPT30_07180</name>
</gene>
<dbReference type="GO" id="GO:0055085">
    <property type="term" value="P:transmembrane transport"/>
    <property type="evidence" value="ECO:0007669"/>
    <property type="project" value="InterPro"/>
</dbReference>
<dbReference type="SUPFAM" id="SSF161098">
    <property type="entry name" value="MetI-like"/>
    <property type="match status" value="1"/>
</dbReference>
<protein>
    <submittedName>
        <fullName evidence="9">Carbohydrate ABC transporter permease</fullName>
    </submittedName>
</protein>
<dbReference type="PANTHER" id="PTHR43744">
    <property type="entry name" value="ABC TRANSPORTER PERMEASE PROTEIN MG189-RELATED-RELATED"/>
    <property type="match status" value="1"/>
</dbReference>
<evidence type="ECO:0000259" key="8">
    <source>
        <dbReference type="PROSITE" id="PS50928"/>
    </source>
</evidence>
<feature type="transmembrane region" description="Helical" evidence="7">
    <location>
        <begin position="81"/>
        <end position="101"/>
    </location>
</feature>
<accession>A0A850EK73</accession>
<dbReference type="InterPro" id="IPR035906">
    <property type="entry name" value="MetI-like_sf"/>
</dbReference>
<dbReference type="Gene3D" id="1.10.3720.10">
    <property type="entry name" value="MetI-like"/>
    <property type="match status" value="1"/>
</dbReference>
<dbReference type="Pfam" id="PF00528">
    <property type="entry name" value="BPD_transp_1"/>
    <property type="match status" value="1"/>
</dbReference>
<dbReference type="EMBL" id="JABWCS010000197">
    <property type="protein sequence ID" value="NUU60129.1"/>
    <property type="molecule type" value="Genomic_DNA"/>
</dbReference>
<evidence type="ECO:0000256" key="5">
    <source>
        <dbReference type="ARBA" id="ARBA00022989"/>
    </source>
</evidence>
<proteinExistence type="inferred from homology"/>
<feature type="transmembrane region" description="Helical" evidence="7">
    <location>
        <begin position="185"/>
        <end position="207"/>
    </location>
</feature>
<feature type="transmembrane region" description="Helical" evidence="7">
    <location>
        <begin position="113"/>
        <end position="134"/>
    </location>
</feature>
<feature type="transmembrane region" description="Helical" evidence="7">
    <location>
        <begin position="146"/>
        <end position="165"/>
    </location>
</feature>
<evidence type="ECO:0000313" key="10">
    <source>
        <dbReference type="Proteomes" id="UP000564806"/>
    </source>
</evidence>
<organism evidence="9 10">
    <name type="scientific">Paenibacillus agri</name>
    <dbReference type="NCBI Taxonomy" id="2744309"/>
    <lineage>
        <taxon>Bacteria</taxon>
        <taxon>Bacillati</taxon>
        <taxon>Bacillota</taxon>
        <taxon>Bacilli</taxon>
        <taxon>Bacillales</taxon>
        <taxon>Paenibacillaceae</taxon>
        <taxon>Paenibacillus</taxon>
    </lineage>
</organism>
<keyword evidence="2 7" id="KW-0813">Transport</keyword>
<evidence type="ECO:0000256" key="3">
    <source>
        <dbReference type="ARBA" id="ARBA00022475"/>
    </source>
</evidence>
<evidence type="ECO:0000256" key="1">
    <source>
        <dbReference type="ARBA" id="ARBA00004651"/>
    </source>
</evidence>
<feature type="transmembrane region" description="Helical" evidence="7">
    <location>
        <begin position="262"/>
        <end position="279"/>
    </location>
</feature>
<comment type="subcellular location">
    <subcellularLocation>
        <location evidence="1 7">Cell membrane</location>
        <topology evidence="1 7">Multi-pass membrane protein</topology>
    </subcellularLocation>
</comment>
<evidence type="ECO:0000256" key="7">
    <source>
        <dbReference type="RuleBase" id="RU363032"/>
    </source>
</evidence>
<evidence type="ECO:0000256" key="2">
    <source>
        <dbReference type="ARBA" id="ARBA00022448"/>
    </source>
</evidence>
<name>A0A850EK73_9BACL</name>
<dbReference type="PROSITE" id="PS50928">
    <property type="entry name" value="ABC_TM1"/>
    <property type="match status" value="1"/>
</dbReference>
<dbReference type="Proteomes" id="UP000564806">
    <property type="component" value="Unassembled WGS sequence"/>
</dbReference>
<keyword evidence="6 7" id="KW-0472">Membrane</keyword>
<dbReference type="AlphaFoldDB" id="A0A850EK73"/>
<comment type="caution">
    <text evidence="9">The sequence shown here is derived from an EMBL/GenBank/DDBJ whole genome shotgun (WGS) entry which is preliminary data.</text>
</comment>
<sequence length="294" mass="33054">MRKKSIDWPDRLTVILIGVILSLIVFITLYPLLFVLFASFSDGDQLLAHRGLLWKSLGFNISAYTRALANPAIWSGYKNTITLVLGGVMLNLSLTILGAYVLSRRNVLWNKMLMIFVVVSMFFSGGMIPFYLVIKQLGMMNTLWALLLPFSIKTFHLIIMRTAFLSLPPSLEEAAQIDGAGHWTMLLRVVIPLSMPVITVIVLYTAVDKWNMWFFPSMFIQDRTLYPLQLVLREILIYSQTDTISSGAATGEAYKLGETIKYATIIIATLPVLLVYPFLQRFFVKGALVGSIKG</sequence>
<dbReference type="CDD" id="cd06261">
    <property type="entry name" value="TM_PBP2"/>
    <property type="match status" value="1"/>
</dbReference>
<dbReference type="PANTHER" id="PTHR43744:SF9">
    <property type="entry name" value="POLYGALACTURONAN_RHAMNOGALACTURONAN TRANSPORT SYSTEM PERMEASE PROTEIN YTCP"/>
    <property type="match status" value="1"/>
</dbReference>
<evidence type="ECO:0000313" key="9">
    <source>
        <dbReference type="EMBL" id="NUU60129.1"/>
    </source>
</evidence>
<keyword evidence="4 7" id="KW-0812">Transmembrane</keyword>
<evidence type="ECO:0000256" key="6">
    <source>
        <dbReference type="ARBA" id="ARBA00023136"/>
    </source>
</evidence>